<accession>A0A644U409</accession>
<dbReference type="PROSITE" id="PS50206">
    <property type="entry name" value="RHODANESE_3"/>
    <property type="match status" value="1"/>
</dbReference>
<sequence>MISIVGPEWLFCERKDLPLIDVRSPSEFLQGHLPHAVNIPLFTDEERAVVGTRYHDAGKDAALLVGLEFAGVKLPDYVKKLNKLTKGKTREIILYCWRGGMRSASLAWLFSTAGYHASVIEGGYKACRSYIRQHSGKGSPMLVLGGMTGSGKTEILHELARFGEQIIDLEEIAHNRGSVFGHLGQSPQPTNEQFENDLFDAWSKLDPSKPVWIEDESRSIGTVSLPGPFFDQMKRSQLVLLRVPFNVRVERLCNDYAGFEKNSLLDALEKIAQALGGQGIADAQRHILAGNFAPAIMLVLAYYDKTYQKAMLKYNGRPVKEIKAETGDAVFNASLLKQMVPDAVGNTEYQVI</sequence>
<dbReference type="Pfam" id="PF26341">
    <property type="entry name" value="AAA_SelU"/>
    <property type="match status" value="1"/>
</dbReference>
<evidence type="ECO:0000313" key="3">
    <source>
        <dbReference type="EMBL" id="MPL73451.1"/>
    </source>
</evidence>
<dbReference type="InterPro" id="IPR036873">
    <property type="entry name" value="Rhodanese-like_dom_sf"/>
</dbReference>
<reference evidence="3" key="1">
    <citation type="submission" date="2019-08" db="EMBL/GenBank/DDBJ databases">
        <authorList>
            <person name="Kucharzyk K."/>
            <person name="Murdoch R.W."/>
            <person name="Higgins S."/>
            <person name="Loffler F."/>
        </authorList>
    </citation>
    <scope>NUCLEOTIDE SEQUENCE</scope>
</reference>
<dbReference type="EMBL" id="VSSQ01000073">
    <property type="protein sequence ID" value="MPL73451.1"/>
    <property type="molecule type" value="Genomic_DNA"/>
</dbReference>
<dbReference type="Gene3D" id="3.40.50.300">
    <property type="entry name" value="P-loop containing nucleotide triphosphate hydrolases"/>
    <property type="match status" value="1"/>
</dbReference>
<protein>
    <submittedName>
        <fullName evidence="3">tRNA 2-selenouridine synthase</fullName>
        <ecNumber evidence="3">2.9.1.-</ecNumber>
    </submittedName>
</protein>
<dbReference type="GO" id="GO:0002098">
    <property type="term" value="P:tRNA wobble uridine modification"/>
    <property type="evidence" value="ECO:0007669"/>
    <property type="project" value="InterPro"/>
</dbReference>
<organism evidence="3">
    <name type="scientific">bioreactor metagenome</name>
    <dbReference type="NCBI Taxonomy" id="1076179"/>
    <lineage>
        <taxon>unclassified sequences</taxon>
        <taxon>metagenomes</taxon>
        <taxon>ecological metagenomes</taxon>
    </lineage>
</organism>
<dbReference type="AlphaFoldDB" id="A0A644U409"/>
<dbReference type="InterPro" id="IPR058840">
    <property type="entry name" value="AAA_SelU"/>
</dbReference>
<evidence type="ECO:0000256" key="1">
    <source>
        <dbReference type="ARBA" id="ARBA00023266"/>
    </source>
</evidence>
<dbReference type="InterPro" id="IPR027417">
    <property type="entry name" value="P-loop_NTPase"/>
</dbReference>
<gene>
    <name evidence="3" type="primary">selU_1</name>
    <name evidence="3" type="ORF">SDC9_19251</name>
</gene>
<dbReference type="EC" id="2.9.1.-" evidence="3"/>
<dbReference type="SUPFAM" id="SSF52540">
    <property type="entry name" value="P-loop containing nucleoside triphosphate hydrolases"/>
    <property type="match status" value="1"/>
</dbReference>
<dbReference type="PANTHER" id="PTHR30401">
    <property type="entry name" value="TRNA 2-SELENOURIDINE SYNTHASE"/>
    <property type="match status" value="1"/>
</dbReference>
<dbReference type="InterPro" id="IPR017582">
    <property type="entry name" value="SelU"/>
</dbReference>
<dbReference type="InterPro" id="IPR001763">
    <property type="entry name" value="Rhodanese-like_dom"/>
</dbReference>
<dbReference type="Pfam" id="PF00581">
    <property type="entry name" value="Rhodanese"/>
    <property type="match status" value="1"/>
</dbReference>
<name>A0A644U409_9ZZZZ</name>
<keyword evidence="1" id="KW-0711">Selenium</keyword>
<keyword evidence="3" id="KW-0808">Transferase</keyword>
<dbReference type="NCBIfam" id="NF008750">
    <property type="entry name" value="PRK11784.1-2"/>
    <property type="match status" value="1"/>
</dbReference>
<dbReference type="PANTHER" id="PTHR30401:SF0">
    <property type="entry name" value="TRNA 2-SELENOURIDINE SYNTHASE"/>
    <property type="match status" value="1"/>
</dbReference>
<feature type="domain" description="Rhodanese" evidence="2">
    <location>
        <begin position="13"/>
        <end position="136"/>
    </location>
</feature>
<proteinExistence type="predicted"/>
<comment type="caution">
    <text evidence="3">The sequence shown here is derived from an EMBL/GenBank/DDBJ whole genome shotgun (WGS) entry which is preliminary data.</text>
</comment>
<dbReference type="GO" id="GO:0043828">
    <property type="term" value="F:tRNA 2-selenouridine synthase activity"/>
    <property type="evidence" value="ECO:0007669"/>
    <property type="project" value="InterPro"/>
</dbReference>
<evidence type="ECO:0000259" key="2">
    <source>
        <dbReference type="PROSITE" id="PS50206"/>
    </source>
</evidence>
<dbReference type="NCBIfam" id="TIGR03167">
    <property type="entry name" value="tRNA_sel_U_synt"/>
    <property type="match status" value="1"/>
</dbReference>
<dbReference type="SUPFAM" id="SSF52821">
    <property type="entry name" value="Rhodanese/Cell cycle control phosphatase"/>
    <property type="match status" value="1"/>
</dbReference>
<dbReference type="Gene3D" id="3.40.250.10">
    <property type="entry name" value="Rhodanese-like domain"/>
    <property type="match status" value="1"/>
</dbReference>
<dbReference type="SMART" id="SM00450">
    <property type="entry name" value="RHOD"/>
    <property type="match status" value="1"/>
</dbReference>